<sequence>MYSDLKQFVSQFAHLSQEEWEAVMPFIETRNLKKNEYFVREGEIARYISFTQNGYLRVYYNHDGDEITRDISPLHSFVTALPSYISQTPSYEIIQAITDCELFVIYHDNLEFLYDSYSNWQRVGRRVIEEMFVQTQSRIYAFITQPADVRYKEMMKQFPDIFQHVPLQYIASYLGITSQSLSRLRRSVQFDE</sequence>
<organism evidence="2">
    <name type="scientific">hydrothermal vent metagenome</name>
    <dbReference type="NCBI Taxonomy" id="652676"/>
    <lineage>
        <taxon>unclassified sequences</taxon>
        <taxon>metagenomes</taxon>
        <taxon>ecological metagenomes</taxon>
    </lineage>
</organism>
<gene>
    <name evidence="2" type="ORF">MNBD_BACTEROID07-76</name>
</gene>
<name>A0A3B0V8D2_9ZZZZ</name>
<dbReference type="InterPro" id="IPR018490">
    <property type="entry name" value="cNMP-bd_dom_sf"/>
</dbReference>
<evidence type="ECO:0000259" key="1">
    <source>
        <dbReference type="PROSITE" id="PS50042"/>
    </source>
</evidence>
<accession>A0A3B0V8D2</accession>
<protein>
    <submittedName>
        <fullName evidence="2">cAMP-binding proteins - catabolite gene activator and regulatory subunit of cAMP-dependent protein kinases</fullName>
    </submittedName>
</protein>
<proteinExistence type="predicted"/>
<dbReference type="EMBL" id="UOET01000213">
    <property type="protein sequence ID" value="VAW28256.1"/>
    <property type="molecule type" value="Genomic_DNA"/>
</dbReference>
<evidence type="ECO:0000313" key="2">
    <source>
        <dbReference type="EMBL" id="VAW28256.1"/>
    </source>
</evidence>
<dbReference type="Gene3D" id="2.60.120.10">
    <property type="entry name" value="Jelly Rolls"/>
    <property type="match status" value="1"/>
</dbReference>
<dbReference type="Pfam" id="PF00027">
    <property type="entry name" value="cNMP_binding"/>
    <property type="match status" value="1"/>
</dbReference>
<reference evidence="2" key="1">
    <citation type="submission" date="2018-06" db="EMBL/GenBank/DDBJ databases">
        <authorList>
            <person name="Zhirakovskaya E."/>
        </authorList>
    </citation>
    <scope>NUCLEOTIDE SEQUENCE</scope>
</reference>
<feature type="domain" description="Cyclic nucleotide-binding" evidence="1">
    <location>
        <begin position="11"/>
        <end position="113"/>
    </location>
</feature>
<dbReference type="InterPro" id="IPR014710">
    <property type="entry name" value="RmlC-like_jellyroll"/>
</dbReference>
<dbReference type="PROSITE" id="PS50042">
    <property type="entry name" value="CNMP_BINDING_3"/>
    <property type="match status" value="1"/>
</dbReference>
<dbReference type="InterPro" id="IPR000595">
    <property type="entry name" value="cNMP-bd_dom"/>
</dbReference>
<dbReference type="SUPFAM" id="SSF51206">
    <property type="entry name" value="cAMP-binding domain-like"/>
    <property type="match status" value="1"/>
</dbReference>
<dbReference type="AlphaFoldDB" id="A0A3B0V8D2"/>
<dbReference type="CDD" id="cd00038">
    <property type="entry name" value="CAP_ED"/>
    <property type="match status" value="1"/>
</dbReference>